<proteinExistence type="predicted"/>
<name>A0A4Z2GSS2_9TELE</name>
<protein>
    <submittedName>
        <fullName evidence="2">Uncharacterized protein</fullName>
    </submittedName>
</protein>
<feature type="region of interest" description="Disordered" evidence="1">
    <location>
        <begin position="1"/>
        <end position="34"/>
    </location>
</feature>
<dbReference type="AlphaFoldDB" id="A0A4Z2GSS2"/>
<reference evidence="2 3" key="1">
    <citation type="submission" date="2019-03" db="EMBL/GenBank/DDBJ databases">
        <title>First draft genome of Liparis tanakae, snailfish: a comprehensive survey of snailfish specific genes.</title>
        <authorList>
            <person name="Kim W."/>
            <person name="Song I."/>
            <person name="Jeong J.-H."/>
            <person name="Kim D."/>
            <person name="Kim S."/>
            <person name="Ryu S."/>
            <person name="Song J.Y."/>
            <person name="Lee S.K."/>
        </authorList>
    </citation>
    <scope>NUCLEOTIDE SEQUENCE [LARGE SCALE GENOMIC DNA]</scope>
    <source>
        <tissue evidence="2">Muscle</tissue>
    </source>
</reference>
<evidence type="ECO:0000313" key="2">
    <source>
        <dbReference type="EMBL" id="TNN56361.1"/>
    </source>
</evidence>
<evidence type="ECO:0000313" key="3">
    <source>
        <dbReference type="Proteomes" id="UP000314294"/>
    </source>
</evidence>
<gene>
    <name evidence="2" type="ORF">EYF80_033397</name>
</gene>
<organism evidence="2 3">
    <name type="scientific">Liparis tanakae</name>
    <name type="common">Tanaka's snailfish</name>
    <dbReference type="NCBI Taxonomy" id="230148"/>
    <lineage>
        <taxon>Eukaryota</taxon>
        <taxon>Metazoa</taxon>
        <taxon>Chordata</taxon>
        <taxon>Craniata</taxon>
        <taxon>Vertebrata</taxon>
        <taxon>Euteleostomi</taxon>
        <taxon>Actinopterygii</taxon>
        <taxon>Neopterygii</taxon>
        <taxon>Teleostei</taxon>
        <taxon>Neoteleostei</taxon>
        <taxon>Acanthomorphata</taxon>
        <taxon>Eupercaria</taxon>
        <taxon>Perciformes</taxon>
        <taxon>Cottioidei</taxon>
        <taxon>Cottales</taxon>
        <taxon>Liparidae</taxon>
        <taxon>Liparis</taxon>
    </lineage>
</organism>
<feature type="compositionally biased region" description="Basic and acidic residues" evidence="1">
    <location>
        <begin position="15"/>
        <end position="31"/>
    </location>
</feature>
<accession>A0A4Z2GSS2</accession>
<evidence type="ECO:0000256" key="1">
    <source>
        <dbReference type="SAM" id="MobiDB-lite"/>
    </source>
</evidence>
<feature type="compositionally biased region" description="Polar residues" evidence="1">
    <location>
        <begin position="1"/>
        <end position="12"/>
    </location>
</feature>
<sequence>MGSRTQSKSDSGVNEMERERAKREIDTDGKKMHIKGFTNPQRRAYFSAKTPHTAIGSRCGLYHQPPQPHPLVQGIARLPLPGNPFAVSTPTPHDRVTRAVVFPTVSSSVAVGMVAPRRLGEGEVTANVCDMMSGSASCPLCTD</sequence>
<dbReference type="Proteomes" id="UP000314294">
    <property type="component" value="Unassembled WGS sequence"/>
</dbReference>
<keyword evidence="3" id="KW-1185">Reference proteome</keyword>
<dbReference type="EMBL" id="SRLO01000430">
    <property type="protein sequence ID" value="TNN56361.1"/>
    <property type="molecule type" value="Genomic_DNA"/>
</dbReference>
<comment type="caution">
    <text evidence="2">The sequence shown here is derived from an EMBL/GenBank/DDBJ whole genome shotgun (WGS) entry which is preliminary data.</text>
</comment>